<evidence type="ECO:0000256" key="1">
    <source>
        <dbReference type="SAM" id="MobiDB-lite"/>
    </source>
</evidence>
<comment type="caution">
    <text evidence="3">The sequence shown here is derived from an EMBL/GenBank/DDBJ whole genome shotgun (WGS) entry which is preliminary data.</text>
</comment>
<gene>
    <name evidence="3" type="ORF">DW190_08040</name>
    <name evidence="2" type="ORF">DW794_07045</name>
</gene>
<accession>A0A414YW95</accession>
<feature type="compositionally biased region" description="Polar residues" evidence="1">
    <location>
        <begin position="800"/>
        <end position="811"/>
    </location>
</feature>
<dbReference type="Proteomes" id="UP000283512">
    <property type="component" value="Unassembled WGS sequence"/>
</dbReference>
<protein>
    <submittedName>
        <fullName evidence="3">Uncharacterized protein</fullName>
    </submittedName>
</protein>
<evidence type="ECO:0000313" key="5">
    <source>
        <dbReference type="Proteomes" id="UP000284689"/>
    </source>
</evidence>
<dbReference type="Proteomes" id="UP000284689">
    <property type="component" value="Unassembled WGS sequence"/>
</dbReference>
<dbReference type="EMBL" id="QRKD01000005">
    <property type="protein sequence ID" value="RHH91481.1"/>
    <property type="molecule type" value="Genomic_DNA"/>
</dbReference>
<feature type="region of interest" description="Disordered" evidence="1">
    <location>
        <begin position="790"/>
        <end position="811"/>
    </location>
</feature>
<name>A0A414YW95_9BACE</name>
<reference evidence="4 5" key="1">
    <citation type="submission" date="2018-08" db="EMBL/GenBank/DDBJ databases">
        <title>A genome reference for cultivated species of the human gut microbiota.</title>
        <authorList>
            <person name="Zou Y."/>
            <person name="Xue W."/>
            <person name="Luo G."/>
        </authorList>
    </citation>
    <scope>NUCLEOTIDE SEQUENCE [LARGE SCALE GENOMIC DNA]</scope>
    <source>
        <strain evidence="3 4">AM16-49B</strain>
        <strain evidence="2 5">AM31-16AC</strain>
    </source>
</reference>
<evidence type="ECO:0000313" key="3">
    <source>
        <dbReference type="EMBL" id="RHH91481.1"/>
    </source>
</evidence>
<dbReference type="AlphaFoldDB" id="A0A414YW95"/>
<dbReference type="PROSITE" id="PS51257">
    <property type="entry name" value="PROKAR_LIPOPROTEIN"/>
    <property type="match status" value="1"/>
</dbReference>
<organism evidence="3 4">
    <name type="scientific">Bacteroides caccae</name>
    <dbReference type="NCBI Taxonomy" id="47678"/>
    <lineage>
        <taxon>Bacteria</taxon>
        <taxon>Pseudomonadati</taxon>
        <taxon>Bacteroidota</taxon>
        <taxon>Bacteroidia</taxon>
        <taxon>Bacteroidales</taxon>
        <taxon>Bacteroidaceae</taxon>
        <taxon>Bacteroides</taxon>
    </lineage>
</organism>
<dbReference type="RefSeq" id="WP_122264388.1">
    <property type="nucleotide sequence ID" value="NZ_JBEJIJ010000058.1"/>
</dbReference>
<sequence length="957" mass="105992">MIVSESRIYIGLVCFLLLLSFSSCIDETFTNNNETESTFISIRGIGVQGNTHLGTDPDDYIVETLRVLAFDKTTKDIVTNVRYTASEGDIIRHTINPGTYDFVFLANEPANIPVLNQLKSISNYCDLDNIAYPERFFTSDQIIPMKQEIKQVTVLSNGQGARLSDNTEVTILQLALERLAVRIDVVLESDDELEDIFSGLIFQNIPDAVPLTTNYQGAIGQSNIRTFKKDTDGSYFSAETPTEGRVWAKRANRIILPAKELEVTEDKAKAVVLTIDMGNHYSPSCELKIVSEPVNYSLPINTMLSFKGIVKEPLEVNIKASKWTDENNNWNIDDLRILNVSHTKVSITDFNGARISFSSNMPVVRVLPEVYNVTTGEIVETNRIFNSLVAQSTTDWTTAPERFIYAANGQEGTGYMDLLADGWLIKDEIFDYIKKSPNLTGTYKLTLSAENTDGSNALQRDITVTIEQNGTRLQFYHPAVNPANGATGYAGAFWKNDQCGERIITGQLAREGADAVTIVNWSARVDEDPDNMVILSTTPSFDPNVGTANPGVAENFRVTPNLQKGEDGKNVSGKGRIYFRIGLTETNPDPATPRYATVKLRYWLWGWGDQPVEATLYLRQGETPDYLYPGRVGSRKFAVYNMTHKDFLATPMTNDFSIVVNRNNASEVDFPTKAGAHFQWGRLKEGDYGSSPEDAEMDEAYNALGYRALNPHPGMNAIGLEGWGWSYYKNYQYLTWDNGIPSESYSTNLEICPEGYHRPNDGSITGGLVASHNSTTTEAEASEWRASIFKNPMTGDGNQGYKSVSPESGTQASSPSYYAPVTLPDNMTFGFYADGYFDRRPIEQNLINGDLIQYGVTIKSANAAYWGCIFFNGVKSLFFPSAGRRNYGVGGANEAGVLEHPSAGFYMTASAADIPEPEGADYVDWSSVWNIELSYEGTAPVSTSFKNGLSLRCVRNK</sequence>
<evidence type="ECO:0000313" key="4">
    <source>
        <dbReference type="Proteomes" id="UP000283512"/>
    </source>
</evidence>
<dbReference type="EMBL" id="QSJD01000008">
    <property type="protein sequence ID" value="RHD50225.1"/>
    <property type="molecule type" value="Genomic_DNA"/>
</dbReference>
<evidence type="ECO:0000313" key="2">
    <source>
        <dbReference type="EMBL" id="RHD50225.1"/>
    </source>
</evidence>
<proteinExistence type="predicted"/>